<evidence type="ECO:0000313" key="5">
    <source>
        <dbReference type="Proteomes" id="UP000248689"/>
    </source>
</evidence>
<dbReference type="InterPro" id="IPR020287">
    <property type="entry name" value="Tail_sheath_C"/>
</dbReference>
<sequence length="473" mass="50180">MAETNIEFNQILGSERIPGVYTEYDATGAVNALPVNAQEVLIIAPATAKMTGNYSQPMKVYSDVEAANAFGAGSWAHLMVRQALKNNSNMNLTVVGLADHSAGVAAQGSITLAGTASTAGVITLIIAGVKYAISAAKNETATALASRLNAYINAQSDSPVTASVNGAGITLNAKHKGELGNEITLNYINTATGVTITLEAMQNGQQNPDITDALTSVAGTHYNIIISPFSDADNANALKEHLEAVSSPTAKKPAIGVMGWRGTLSTGTTLTSKLNSERLTVAWYKGSIESNAIIAAGYGAVIASEEDPARPLNTLQVKGLSLVDDAQKPMREEFKQALFNGLTPLNIVNSEVQIMRAITTYTKAVTGVDDPSYLDLTTIRSLDYGRKALEQRLALRFPRSKLVGKGTPNKVRSEVLDVMYKLEDAEIWENIDANKSALIVVKDSKDANRINLKIPADVVNGLHVIAAQISLIL</sequence>
<gene>
    <name evidence="4" type="ORF">C5N92_07140</name>
</gene>
<feature type="domain" description="Tail sheath protein subtilisin-like" evidence="2">
    <location>
        <begin position="205"/>
        <end position="360"/>
    </location>
</feature>
<evidence type="ECO:0000259" key="2">
    <source>
        <dbReference type="Pfam" id="PF04984"/>
    </source>
</evidence>
<evidence type="ECO:0000256" key="1">
    <source>
        <dbReference type="ARBA" id="ARBA00008005"/>
    </source>
</evidence>
<keyword evidence="5" id="KW-1185">Reference proteome</keyword>
<dbReference type="RefSeq" id="WP_111750164.1">
    <property type="nucleotide sequence ID" value="NZ_PTPX01000014.1"/>
</dbReference>
<organism evidence="4 5">
    <name type="scientific">Glaesserella australis</name>
    <dbReference type="NCBI Taxonomy" id="2094024"/>
    <lineage>
        <taxon>Bacteria</taxon>
        <taxon>Pseudomonadati</taxon>
        <taxon>Pseudomonadota</taxon>
        <taxon>Gammaproteobacteria</taxon>
        <taxon>Pasteurellales</taxon>
        <taxon>Pasteurellaceae</taxon>
        <taxon>Glaesserella</taxon>
    </lineage>
</organism>
<name>A0A328BZG2_9PAST</name>
<reference evidence="5" key="1">
    <citation type="submission" date="2018-02" db="EMBL/GenBank/DDBJ databases">
        <title>Glaesserella australis sp. nov., isolated from the lungs of pigs.</title>
        <authorList>
            <person name="Turni C."/>
            <person name="Christensen H."/>
        </authorList>
    </citation>
    <scope>NUCLEOTIDE SEQUENCE [LARGE SCALE GENOMIC DNA]</scope>
    <source>
        <strain evidence="5">HS4635</strain>
    </source>
</reference>
<dbReference type="InterPro" id="IPR007067">
    <property type="entry name" value="Tail_sheath"/>
</dbReference>
<comment type="caution">
    <text evidence="4">The sequence shown here is derived from an EMBL/GenBank/DDBJ whole genome shotgun (WGS) entry which is preliminary data.</text>
</comment>
<evidence type="ECO:0000259" key="3">
    <source>
        <dbReference type="Pfam" id="PF17482"/>
    </source>
</evidence>
<dbReference type="PIRSF" id="PIRSF007349">
    <property type="entry name" value="Tsp_L"/>
    <property type="match status" value="1"/>
</dbReference>
<protein>
    <submittedName>
        <fullName evidence="4">Phage tail protein</fullName>
    </submittedName>
</protein>
<evidence type="ECO:0000313" key="4">
    <source>
        <dbReference type="EMBL" id="RAL18482.1"/>
    </source>
</evidence>
<dbReference type="OrthoDB" id="5442644at2"/>
<dbReference type="InterPro" id="IPR035089">
    <property type="entry name" value="Phage_sheath_subtilisin"/>
</dbReference>
<feature type="domain" description="Tail sheath protein C-terminal" evidence="3">
    <location>
        <begin position="369"/>
        <end position="470"/>
    </location>
</feature>
<dbReference type="AlphaFoldDB" id="A0A328BZG2"/>
<comment type="similarity">
    <text evidence="1">Belongs to the myoviridae tail sheath protein family.</text>
</comment>
<dbReference type="EMBL" id="PTPX01000014">
    <property type="protein sequence ID" value="RAL18482.1"/>
    <property type="molecule type" value="Genomic_DNA"/>
</dbReference>
<accession>A0A328BZG2</accession>
<dbReference type="Pfam" id="PF04984">
    <property type="entry name" value="Phage_sheath_1"/>
    <property type="match status" value="1"/>
</dbReference>
<proteinExistence type="inferred from homology"/>
<dbReference type="Pfam" id="PF17482">
    <property type="entry name" value="Phage_sheath_1C"/>
    <property type="match status" value="1"/>
</dbReference>
<dbReference type="Proteomes" id="UP000248689">
    <property type="component" value="Unassembled WGS sequence"/>
</dbReference>